<evidence type="ECO:0000313" key="2">
    <source>
        <dbReference type="Proteomes" id="UP000828390"/>
    </source>
</evidence>
<keyword evidence="2" id="KW-1185">Reference proteome</keyword>
<sequence length="123" mass="13982">MTLRDRVLGRVDPHYQTTALFDHTQEQKLVDHIKRIRRTGGAITRYNICEVACKVYIKSLSVENLQSGFKRTGVFPFDPSVIPLHLLLPAEVFHVNDNEIFSSQSTVEGSGQHDLLDTTEMEL</sequence>
<protein>
    <submittedName>
        <fullName evidence="1">Uncharacterized protein</fullName>
    </submittedName>
</protein>
<comment type="caution">
    <text evidence="1">The sequence shown here is derived from an EMBL/GenBank/DDBJ whole genome shotgun (WGS) entry which is preliminary data.</text>
</comment>
<reference evidence="1" key="1">
    <citation type="journal article" date="2019" name="bioRxiv">
        <title>The Genome of the Zebra Mussel, Dreissena polymorpha: A Resource for Invasive Species Research.</title>
        <authorList>
            <person name="McCartney M.A."/>
            <person name="Auch B."/>
            <person name="Kono T."/>
            <person name="Mallez S."/>
            <person name="Zhang Y."/>
            <person name="Obille A."/>
            <person name="Becker A."/>
            <person name="Abrahante J.E."/>
            <person name="Garbe J."/>
            <person name="Badalamenti J.P."/>
            <person name="Herman A."/>
            <person name="Mangelson H."/>
            <person name="Liachko I."/>
            <person name="Sullivan S."/>
            <person name="Sone E.D."/>
            <person name="Koren S."/>
            <person name="Silverstein K.A.T."/>
            <person name="Beckman K.B."/>
            <person name="Gohl D.M."/>
        </authorList>
    </citation>
    <scope>NUCLEOTIDE SEQUENCE</scope>
    <source>
        <strain evidence="1">Duluth1</strain>
        <tissue evidence="1">Whole animal</tissue>
    </source>
</reference>
<dbReference type="AlphaFoldDB" id="A0A9D3YWN8"/>
<dbReference type="EMBL" id="JAIWYP010000014">
    <property type="protein sequence ID" value="KAH3706476.1"/>
    <property type="molecule type" value="Genomic_DNA"/>
</dbReference>
<reference evidence="1" key="2">
    <citation type="submission" date="2020-11" db="EMBL/GenBank/DDBJ databases">
        <authorList>
            <person name="McCartney M.A."/>
            <person name="Auch B."/>
            <person name="Kono T."/>
            <person name="Mallez S."/>
            <person name="Becker A."/>
            <person name="Gohl D.M."/>
            <person name="Silverstein K.A.T."/>
            <person name="Koren S."/>
            <person name="Bechman K.B."/>
            <person name="Herman A."/>
            <person name="Abrahante J.E."/>
            <person name="Garbe J."/>
        </authorList>
    </citation>
    <scope>NUCLEOTIDE SEQUENCE</scope>
    <source>
        <strain evidence="1">Duluth1</strain>
        <tissue evidence="1">Whole animal</tissue>
    </source>
</reference>
<proteinExistence type="predicted"/>
<gene>
    <name evidence="1" type="ORF">DPMN_065863</name>
</gene>
<dbReference type="Proteomes" id="UP000828390">
    <property type="component" value="Unassembled WGS sequence"/>
</dbReference>
<evidence type="ECO:0000313" key="1">
    <source>
        <dbReference type="EMBL" id="KAH3706476.1"/>
    </source>
</evidence>
<organism evidence="1 2">
    <name type="scientific">Dreissena polymorpha</name>
    <name type="common">Zebra mussel</name>
    <name type="synonym">Mytilus polymorpha</name>
    <dbReference type="NCBI Taxonomy" id="45954"/>
    <lineage>
        <taxon>Eukaryota</taxon>
        <taxon>Metazoa</taxon>
        <taxon>Spiralia</taxon>
        <taxon>Lophotrochozoa</taxon>
        <taxon>Mollusca</taxon>
        <taxon>Bivalvia</taxon>
        <taxon>Autobranchia</taxon>
        <taxon>Heteroconchia</taxon>
        <taxon>Euheterodonta</taxon>
        <taxon>Imparidentia</taxon>
        <taxon>Neoheterodontei</taxon>
        <taxon>Myida</taxon>
        <taxon>Dreissenoidea</taxon>
        <taxon>Dreissenidae</taxon>
        <taxon>Dreissena</taxon>
    </lineage>
</organism>
<name>A0A9D3YWN8_DREPO</name>
<accession>A0A9D3YWN8</accession>